<gene>
    <name evidence="2" type="ORF">FB4_1216</name>
</gene>
<accession>I9ARF0</accession>
<evidence type="ECO:0000313" key="3">
    <source>
        <dbReference type="Proteomes" id="UP000004324"/>
    </source>
</evidence>
<organism evidence="2 3">
    <name type="scientific">Pelosinus fermentans B4</name>
    <dbReference type="NCBI Taxonomy" id="1149862"/>
    <lineage>
        <taxon>Bacteria</taxon>
        <taxon>Bacillati</taxon>
        <taxon>Bacillota</taxon>
        <taxon>Negativicutes</taxon>
        <taxon>Selenomonadales</taxon>
        <taxon>Sporomusaceae</taxon>
        <taxon>Pelosinus</taxon>
    </lineage>
</organism>
<dbReference type="AlphaFoldDB" id="I9ARF0"/>
<dbReference type="RefSeq" id="WP_007938090.1">
    <property type="nucleotide sequence ID" value="NZ_AKVJ01000076.1"/>
</dbReference>
<reference evidence="2 3" key="1">
    <citation type="journal article" date="2012" name="J. Bacteriol.">
        <title>Draft Genome Sequences for Two Metal-Reducing Pelosinus fermentans Strains Isolated from a Cr(VI)-Contaminated Site and for Type Strain R7.</title>
        <authorList>
            <person name="Brown S.D."/>
            <person name="Podar M."/>
            <person name="Klingeman D.M."/>
            <person name="Johnson C.M."/>
            <person name="Yang Z.K."/>
            <person name="Utturkar S.M."/>
            <person name="Land M.L."/>
            <person name="Mosher J.J."/>
            <person name="Hurt R.A.Jr."/>
            <person name="Phelps T.J."/>
            <person name="Palumbo A.V."/>
            <person name="Arkin A.P."/>
            <person name="Hazen T.C."/>
            <person name="Elias D.A."/>
        </authorList>
    </citation>
    <scope>NUCLEOTIDE SEQUENCE [LARGE SCALE GENOMIC DNA]</scope>
    <source>
        <strain evidence="2 3">B4</strain>
    </source>
</reference>
<dbReference type="InterPro" id="IPR017896">
    <property type="entry name" value="4Fe4S_Fe-S-bd"/>
</dbReference>
<evidence type="ECO:0000313" key="2">
    <source>
        <dbReference type="EMBL" id="EIW15527.1"/>
    </source>
</evidence>
<dbReference type="OrthoDB" id="9795268at2"/>
<protein>
    <recommendedName>
        <fullName evidence="1">4Fe-4S ferredoxin-type domain-containing protein</fullName>
    </recommendedName>
</protein>
<evidence type="ECO:0000259" key="1">
    <source>
        <dbReference type="PROSITE" id="PS51379"/>
    </source>
</evidence>
<dbReference type="PANTHER" id="PTHR42895:SF1">
    <property type="entry name" value="IRON-SULFUR CLUSTER PROTEIN"/>
    <property type="match status" value="1"/>
</dbReference>
<dbReference type="PANTHER" id="PTHR42895">
    <property type="entry name" value="IRON-SULFUR CLUSTER-BINDING PROTEIN-RELATED"/>
    <property type="match status" value="1"/>
</dbReference>
<dbReference type="Gene3D" id="3.30.70.20">
    <property type="match status" value="1"/>
</dbReference>
<sequence length="229" mass="24671">MQLRKVSKIDEEKCTGCGICTQTCHEGALQLVNGKAKLISASQCDGLGICLPVCPNGAITLEEQPVTAAPASAPANTAFQCPGSRSNRIERKMAGSQLPEQTIVPQSQLQQWPCQIKLIPATASYFDNAHVLIAADCTAYAYANMHHDFMRDKITLIGCPKLDEGNYADKLKEIFQSNTISSITVLRMEKPCCSGLVNAAREALENSGKSIPFDFVIIGVDGSIISTQH</sequence>
<dbReference type="SUPFAM" id="SSF54862">
    <property type="entry name" value="4Fe-4S ferredoxins"/>
    <property type="match status" value="1"/>
</dbReference>
<feature type="domain" description="4Fe-4S ferredoxin-type" evidence="1">
    <location>
        <begin position="35"/>
        <end position="64"/>
    </location>
</feature>
<proteinExistence type="predicted"/>
<dbReference type="PROSITE" id="PS51379">
    <property type="entry name" value="4FE4S_FER_2"/>
    <property type="match status" value="2"/>
</dbReference>
<name>I9ARF0_9FIRM</name>
<dbReference type="Proteomes" id="UP000004324">
    <property type="component" value="Unassembled WGS sequence"/>
</dbReference>
<dbReference type="Pfam" id="PF14697">
    <property type="entry name" value="Fer4_21"/>
    <property type="match status" value="1"/>
</dbReference>
<dbReference type="InterPro" id="IPR052911">
    <property type="entry name" value="Corrinoid_activation_enz"/>
</dbReference>
<dbReference type="PATRIC" id="fig|1149862.3.peg.4240"/>
<dbReference type="EMBL" id="AKVJ01000076">
    <property type="protein sequence ID" value="EIW15527.1"/>
    <property type="molecule type" value="Genomic_DNA"/>
</dbReference>
<feature type="domain" description="4Fe-4S ferredoxin-type" evidence="1">
    <location>
        <begin position="5"/>
        <end position="34"/>
    </location>
</feature>
<comment type="caution">
    <text evidence="2">The sequence shown here is derived from an EMBL/GenBank/DDBJ whole genome shotgun (WGS) entry which is preliminary data.</text>
</comment>
<keyword evidence="3" id="KW-1185">Reference proteome</keyword>